<proteinExistence type="predicted"/>
<organism evidence="2 3">
    <name type="scientific">Dawidia soli</name>
    <dbReference type="NCBI Taxonomy" id="2782352"/>
    <lineage>
        <taxon>Bacteria</taxon>
        <taxon>Pseudomonadati</taxon>
        <taxon>Bacteroidota</taxon>
        <taxon>Cytophagia</taxon>
        <taxon>Cytophagales</taxon>
        <taxon>Chryseotaleaceae</taxon>
        <taxon>Dawidia</taxon>
    </lineage>
</organism>
<feature type="transmembrane region" description="Helical" evidence="1">
    <location>
        <begin position="122"/>
        <end position="143"/>
    </location>
</feature>
<evidence type="ECO:0000256" key="1">
    <source>
        <dbReference type="SAM" id="Phobius"/>
    </source>
</evidence>
<dbReference type="RefSeq" id="WP_254091255.1">
    <property type="nucleotide sequence ID" value="NZ_JAHESC010000022.1"/>
</dbReference>
<keyword evidence="1" id="KW-0472">Membrane</keyword>
<gene>
    <name evidence="2" type="ORF">KK078_15765</name>
</gene>
<name>A0AAP2GE66_9BACT</name>
<keyword evidence="1" id="KW-1133">Transmembrane helix</keyword>
<sequence>MHKRSPYRLIGARNIFIVTLLVVVLTILSVYFWGLGHHRTFFENSMMSTTVLAITFFSFTVIGLYRGVKIRDDVGKLTDLYQSKFLRSEYSSIGGKKSSTAHSSTFYEGLTLGDATPDGDDIFGIIIAIIFWLFVAVVLAFALAFIGDILIVSLLAFVGMLYWIFFRALRLVFKNSNRSKGDLLESMKWGMLYTFLYSGWVYGILFIVEFLKH</sequence>
<protein>
    <submittedName>
        <fullName evidence="2">Uncharacterized protein</fullName>
    </submittedName>
</protein>
<keyword evidence="1" id="KW-0812">Transmembrane</keyword>
<feature type="transmembrane region" description="Helical" evidence="1">
    <location>
        <begin position="46"/>
        <end position="65"/>
    </location>
</feature>
<feature type="transmembrane region" description="Helical" evidence="1">
    <location>
        <begin position="149"/>
        <end position="169"/>
    </location>
</feature>
<dbReference type="EMBL" id="JAHESC010000022">
    <property type="protein sequence ID" value="MBT1688027.1"/>
    <property type="molecule type" value="Genomic_DNA"/>
</dbReference>
<evidence type="ECO:0000313" key="2">
    <source>
        <dbReference type="EMBL" id="MBT1688027.1"/>
    </source>
</evidence>
<feature type="transmembrane region" description="Helical" evidence="1">
    <location>
        <begin position="12"/>
        <end position="34"/>
    </location>
</feature>
<feature type="transmembrane region" description="Helical" evidence="1">
    <location>
        <begin position="190"/>
        <end position="211"/>
    </location>
</feature>
<dbReference type="Proteomes" id="UP001319180">
    <property type="component" value="Unassembled WGS sequence"/>
</dbReference>
<reference evidence="2 3" key="1">
    <citation type="submission" date="2021-05" db="EMBL/GenBank/DDBJ databases">
        <title>A Polyphasic approach of four new species of the genus Ohtaekwangia: Ohtaekwangia histidinii sp. nov., Ohtaekwangia cretensis sp. nov., Ohtaekwangia indiensis sp. nov., Ohtaekwangia reichenbachii sp. nov. from diverse environment.</title>
        <authorList>
            <person name="Octaviana S."/>
        </authorList>
    </citation>
    <scope>NUCLEOTIDE SEQUENCE [LARGE SCALE GENOMIC DNA]</scope>
    <source>
        <strain evidence="2 3">PWU37</strain>
    </source>
</reference>
<dbReference type="AlphaFoldDB" id="A0AAP2GE66"/>
<accession>A0AAP2GE66</accession>
<comment type="caution">
    <text evidence="2">The sequence shown here is derived from an EMBL/GenBank/DDBJ whole genome shotgun (WGS) entry which is preliminary data.</text>
</comment>
<keyword evidence="3" id="KW-1185">Reference proteome</keyword>
<evidence type="ECO:0000313" key="3">
    <source>
        <dbReference type="Proteomes" id="UP001319180"/>
    </source>
</evidence>